<dbReference type="Proteomes" id="UP000823486">
    <property type="component" value="Unassembled WGS sequence"/>
</dbReference>
<feature type="domain" description="Putative aromatic acid exporter C-terminal" evidence="7">
    <location>
        <begin position="146"/>
        <end position="310"/>
    </location>
</feature>
<dbReference type="RefSeq" id="WP_204538426.1">
    <property type="nucleotide sequence ID" value="NZ_JAFBFI010000002.1"/>
</dbReference>
<keyword evidence="9" id="KW-1185">Reference proteome</keyword>
<evidence type="ECO:0000313" key="8">
    <source>
        <dbReference type="EMBL" id="MBM7691235.1"/>
    </source>
</evidence>
<proteinExistence type="predicted"/>
<sequence>MFIIGSRTIKTAIGAMVSLMIAGMFSLENAATAAIITLLSVQSTKRQSAVVALRRFAAGILGIAIAIILFQWGSFTPISVGVLLFIYIPLMAKLGLQEGIVPGFVIVMQLYLTRNITVSFVLNEIFIISIGILVALLFNLYMPSVEKGLRNKSAETEEYFKLIFLQLARFIRKKERVWNDESVVKSHQAIREGKELARRSAENSFFRKENYYQDYFNMREQQYDIIQRVIPIILHLPSTFEQHVMAAELMEEIGLSINEDNPATELLHSLRTLRSTFEKMDLPKTREEFETRAALLVFINEIERFLQIKSLFINDLPEAAIVQG</sequence>
<name>A0ABS2QDJ7_9BACI</name>
<dbReference type="PANTHER" id="PTHR40064">
    <property type="entry name" value="MEMBRANE PROTEIN-RELATED"/>
    <property type="match status" value="1"/>
</dbReference>
<keyword evidence="5 6" id="KW-0472">Membrane</keyword>
<feature type="transmembrane region" description="Helical" evidence="6">
    <location>
        <begin position="94"/>
        <end position="112"/>
    </location>
</feature>
<evidence type="ECO:0000256" key="2">
    <source>
        <dbReference type="ARBA" id="ARBA00022475"/>
    </source>
</evidence>
<dbReference type="Pfam" id="PF11728">
    <property type="entry name" value="ArAE_1_C"/>
    <property type="match status" value="1"/>
</dbReference>
<evidence type="ECO:0000256" key="3">
    <source>
        <dbReference type="ARBA" id="ARBA00022692"/>
    </source>
</evidence>
<keyword evidence="3 6" id="KW-0812">Transmembrane</keyword>
<keyword evidence="2" id="KW-1003">Cell membrane</keyword>
<evidence type="ECO:0000256" key="6">
    <source>
        <dbReference type="SAM" id="Phobius"/>
    </source>
</evidence>
<dbReference type="InterPro" id="IPR052984">
    <property type="entry name" value="UPF0421"/>
</dbReference>
<dbReference type="PANTHER" id="PTHR40064:SF1">
    <property type="entry name" value="MEMBRANE PROTEIN"/>
    <property type="match status" value="1"/>
</dbReference>
<feature type="transmembrane region" description="Helical" evidence="6">
    <location>
        <begin position="56"/>
        <end position="87"/>
    </location>
</feature>
<feature type="transmembrane region" description="Helical" evidence="6">
    <location>
        <begin position="12"/>
        <end position="36"/>
    </location>
</feature>
<dbReference type="InterPro" id="IPR038323">
    <property type="entry name" value="ArAE_1_C_sf"/>
</dbReference>
<accession>A0ABS2QDJ7</accession>
<protein>
    <submittedName>
        <fullName evidence="8">Uncharacterized membrane protein YgaE (UPF0421/DUF939 family)</fullName>
    </submittedName>
</protein>
<dbReference type="Pfam" id="PF06081">
    <property type="entry name" value="ArAE_1"/>
    <property type="match status" value="1"/>
</dbReference>
<gene>
    <name evidence="8" type="ORF">JOC77_000640</name>
</gene>
<comment type="subcellular location">
    <subcellularLocation>
        <location evidence="1">Cell membrane</location>
        <topology evidence="1">Multi-pass membrane protein</topology>
    </subcellularLocation>
</comment>
<evidence type="ECO:0000313" key="9">
    <source>
        <dbReference type="Proteomes" id="UP000823486"/>
    </source>
</evidence>
<dbReference type="EMBL" id="JAFBFI010000002">
    <property type="protein sequence ID" value="MBM7691235.1"/>
    <property type="molecule type" value="Genomic_DNA"/>
</dbReference>
<keyword evidence="4 6" id="KW-1133">Transmembrane helix</keyword>
<dbReference type="Gene3D" id="1.20.120.940">
    <property type="entry name" value="Putative aromatic acid exporter, C-terminal domain"/>
    <property type="match status" value="1"/>
</dbReference>
<evidence type="ECO:0000259" key="7">
    <source>
        <dbReference type="Pfam" id="PF11728"/>
    </source>
</evidence>
<feature type="transmembrane region" description="Helical" evidence="6">
    <location>
        <begin position="118"/>
        <end position="142"/>
    </location>
</feature>
<evidence type="ECO:0000256" key="1">
    <source>
        <dbReference type="ARBA" id="ARBA00004651"/>
    </source>
</evidence>
<dbReference type="InterPro" id="IPR010343">
    <property type="entry name" value="ArAE_1"/>
</dbReference>
<organism evidence="8 9">
    <name type="scientific">Peribacillus deserti</name>
    <dbReference type="NCBI Taxonomy" id="673318"/>
    <lineage>
        <taxon>Bacteria</taxon>
        <taxon>Bacillati</taxon>
        <taxon>Bacillota</taxon>
        <taxon>Bacilli</taxon>
        <taxon>Bacillales</taxon>
        <taxon>Bacillaceae</taxon>
        <taxon>Peribacillus</taxon>
    </lineage>
</organism>
<evidence type="ECO:0000256" key="5">
    <source>
        <dbReference type="ARBA" id="ARBA00023136"/>
    </source>
</evidence>
<evidence type="ECO:0000256" key="4">
    <source>
        <dbReference type="ARBA" id="ARBA00022989"/>
    </source>
</evidence>
<reference evidence="8 9" key="1">
    <citation type="submission" date="2021-01" db="EMBL/GenBank/DDBJ databases">
        <title>Genomic Encyclopedia of Type Strains, Phase IV (KMG-IV): sequencing the most valuable type-strain genomes for metagenomic binning, comparative biology and taxonomic classification.</title>
        <authorList>
            <person name="Goeker M."/>
        </authorList>
    </citation>
    <scope>NUCLEOTIDE SEQUENCE [LARGE SCALE GENOMIC DNA]</scope>
    <source>
        <strain evidence="8 9">DSM 105482</strain>
    </source>
</reference>
<comment type="caution">
    <text evidence="8">The sequence shown here is derived from an EMBL/GenBank/DDBJ whole genome shotgun (WGS) entry which is preliminary data.</text>
</comment>
<dbReference type="InterPro" id="IPR021062">
    <property type="entry name" value="ArAE_1_C"/>
</dbReference>